<evidence type="ECO:0000313" key="3">
    <source>
        <dbReference type="Proteomes" id="UP001528411"/>
    </source>
</evidence>
<keyword evidence="1" id="KW-1133">Transmembrane helix</keyword>
<organism evidence="2 3">
    <name type="scientific">Psychrosphaera algicola</name>
    <dbReference type="NCBI Taxonomy" id="3023714"/>
    <lineage>
        <taxon>Bacteria</taxon>
        <taxon>Pseudomonadati</taxon>
        <taxon>Pseudomonadota</taxon>
        <taxon>Gammaproteobacteria</taxon>
        <taxon>Alteromonadales</taxon>
        <taxon>Pseudoalteromonadaceae</taxon>
        <taxon>Psychrosphaera</taxon>
    </lineage>
</organism>
<gene>
    <name evidence="2" type="ORF">PN838_23905</name>
</gene>
<evidence type="ECO:0000256" key="1">
    <source>
        <dbReference type="SAM" id="Phobius"/>
    </source>
</evidence>
<keyword evidence="1" id="KW-0812">Transmembrane</keyword>
<dbReference type="Proteomes" id="UP001528411">
    <property type="component" value="Unassembled WGS sequence"/>
</dbReference>
<sequence>MSNIPTTVSTISPWIPVVGTLGGALIGFATSFATSWWNAKKTETKEANNRKRETLEDIYKTLIIIRSDYQGISGMCLNKIHHDIAIVPQKYEGIAPIIKAEMLIKLYGKELSDSWDLFSKFKYSFGESYAEVITTNYKTKSLKEKQELSSKVLLKIKKMDDSIDVMQTKIVSVIEL</sequence>
<keyword evidence="3" id="KW-1185">Reference proteome</keyword>
<dbReference type="EMBL" id="JAQOMS010000002">
    <property type="protein sequence ID" value="MDC2891232.1"/>
    <property type="molecule type" value="Genomic_DNA"/>
</dbReference>
<accession>A0ABT5FJ61</accession>
<feature type="transmembrane region" description="Helical" evidence="1">
    <location>
        <begin position="14"/>
        <end position="37"/>
    </location>
</feature>
<dbReference type="RefSeq" id="WP_272182256.1">
    <property type="nucleotide sequence ID" value="NZ_JAQOMS010000002.1"/>
</dbReference>
<evidence type="ECO:0000313" key="2">
    <source>
        <dbReference type="EMBL" id="MDC2891232.1"/>
    </source>
</evidence>
<reference evidence="2 3" key="1">
    <citation type="submission" date="2023-01" db="EMBL/GenBank/DDBJ databases">
        <title>Psychrosphaera sp. nov., isolated from marine algae.</title>
        <authorList>
            <person name="Bayburt H."/>
            <person name="Choi B.J."/>
            <person name="Kim J.M."/>
            <person name="Choi D.G."/>
            <person name="Jeon C.O."/>
        </authorList>
    </citation>
    <scope>NUCLEOTIDE SEQUENCE [LARGE SCALE GENOMIC DNA]</scope>
    <source>
        <strain evidence="2 3">G1-22</strain>
    </source>
</reference>
<name>A0ABT5FJ61_9GAMM</name>
<proteinExistence type="predicted"/>
<protein>
    <submittedName>
        <fullName evidence="2">Uncharacterized protein</fullName>
    </submittedName>
</protein>
<comment type="caution">
    <text evidence="2">The sequence shown here is derived from an EMBL/GenBank/DDBJ whole genome shotgun (WGS) entry which is preliminary data.</text>
</comment>
<keyword evidence="1" id="KW-0472">Membrane</keyword>